<dbReference type="Pfam" id="PF18674">
    <property type="entry name" value="TarS_C1"/>
    <property type="match status" value="1"/>
</dbReference>
<sequence length="1132" mass="129075">MPSVALLAQKAVRARRERRLARPAPVGPYSRIRLDMRQSGRTLTLEALTGPMLHFHDVWLLLADDWIRVGSWESSDVMSSGEPALRHRSTIDLDVIAPEAPPDPDADEAEPGAITSVWVSVTEDRQRPPRYATEVVATDTTLSYRVPLGRFRRTPLPGFSPVTNSAGQFVFPYVNRNGHLALAIDRPLRATLRVEVAHLQVSAGRLVIAGALASRHATLTTARLHLVGRDGVYRSSSAATISLDTDRTVRTFSARHYEFSSEHDFRRDLEGGLATSDTIADLWVEATTDEGETVWGRVGRTPYLVRRGTNDGWVTSGESTLAITPYYTFKAKYPSLHLELFPADAYRHLQKLMRPGSRSLQRLRPGAKPVWLVGERPSKAQDNGLHLFRHLRAHHPEIDAYYVIEKDSPERENLAGLDHVLEFKSLEHVAVCLRADRLIGTHHPNFLYPTRTPGFARLMKMPKVFLQHGVMGTKWMAPNYGKRISSFQTDLFLVSSEREKEYIVQDFGYRSDEVAVTGLARFDALFDGSVTPITGQILVLPTWRDWLQDPAAFTDTDYFQQWHDFLTSPRLAALLEQQGAHVVFCLHPNMQQFSRHFDVEGVTVVQQGAVDVQHLLKQSEVMVTDYSSPGFDFSFLDKSVIYFQFDVRRFLGRWGSHLDLGNELPGPITSDLDTVIDLLADALARGGSIEPRYAARVSRFLTHRDRRNSERIVEAIHSARRDQSVRQTVEQSELVQLLIRRARRHRYYFPLMRRLIAVARMLPAREAIVFESGLGRQYGDSPRYIYEELVRRKDPRRKIWVHDKSIPVWDPGLVVVKRLSPAYFWHLGRSRYWVNNQNFPHYIRRRRDGVFVQTWHGTPLKRMLHDLDEVVGRDDGYVDRVDRAIGQWTTLLSPSPYATQAFRSAFNYDRDVLETGYPRNDILCLTDTSTLAEQVRQRLQLPEGKQVVLYAPTFRDDSRNGRGFSFELPFDLERFVREMGDDVVLLLRMHVLIADRLAVPPELKHQVIDVSRYSDIQELMLVSDVLVTDYSSVFFDYTLLRRPMVFHAYDLASYRDALRGFYLDYEAEVPGPVTTTEDELLGALHHSLSVDGADRSTTDAFIARFAPHDDGHAAARVVDALLPPPRPGSTRY</sequence>
<evidence type="ECO:0000313" key="8">
    <source>
        <dbReference type="EMBL" id="NYF97989.1"/>
    </source>
</evidence>
<keyword evidence="4 8" id="KW-0808">Transferase</keyword>
<dbReference type="Gene3D" id="3.40.50.11820">
    <property type="match status" value="2"/>
</dbReference>
<feature type="domain" description="TarS C-terminal" evidence="7">
    <location>
        <begin position="193"/>
        <end position="337"/>
    </location>
</feature>
<evidence type="ECO:0000256" key="6">
    <source>
        <dbReference type="ARBA" id="ARBA00023136"/>
    </source>
</evidence>
<dbReference type="PANTHER" id="PTHR37316">
    <property type="entry name" value="TEICHOIC ACID GLYCEROL-PHOSPHATE PRIMASE"/>
    <property type="match status" value="1"/>
</dbReference>
<dbReference type="EC" id="2.7.8.12" evidence="8"/>
<dbReference type="Proteomes" id="UP000554054">
    <property type="component" value="Unassembled WGS sequence"/>
</dbReference>
<evidence type="ECO:0000313" key="9">
    <source>
        <dbReference type="Proteomes" id="UP000554054"/>
    </source>
</evidence>
<dbReference type="PANTHER" id="PTHR37316:SF3">
    <property type="entry name" value="TEICHOIC ACID GLYCEROL-PHOSPHATE TRANSFERASE"/>
    <property type="match status" value="1"/>
</dbReference>
<organism evidence="8 9">
    <name type="scientific">Janibacter cremeus</name>
    <dbReference type="NCBI Taxonomy" id="1285192"/>
    <lineage>
        <taxon>Bacteria</taxon>
        <taxon>Bacillati</taxon>
        <taxon>Actinomycetota</taxon>
        <taxon>Actinomycetes</taxon>
        <taxon>Micrococcales</taxon>
        <taxon>Intrasporangiaceae</taxon>
        <taxon>Janibacter</taxon>
    </lineage>
</organism>
<name>A0A852VQ11_9MICO</name>
<reference evidence="8 9" key="1">
    <citation type="submission" date="2020-07" db="EMBL/GenBank/DDBJ databases">
        <title>Sequencing the genomes of 1000 actinobacteria strains.</title>
        <authorList>
            <person name="Klenk H.-P."/>
        </authorList>
    </citation>
    <scope>NUCLEOTIDE SEQUENCE [LARGE SCALE GENOMIC DNA]</scope>
    <source>
        <strain evidence="8 9">DSM 26154</strain>
    </source>
</reference>
<dbReference type="SUPFAM" id="SSF53756">
    <property type="entry name" value="UDP-Glycosyltransferase/glycogen phosphorylase"/>
    <property type="match status" value="2"/>
</dbReference>
<dbReference type="Gene3D" id="3.40.50.12580">
    <property type="match status" value="2"/>
</dbReference>
<dbReference type="RefSeq" id="WP_246297125.1">
    <property type="nucleotide sequence ID" value="NZ_JACCAE010000001.1"/>
</dbReference>
<keyword evidence="9" id="KW-1185">Reference proteome</keyword>
<evidence type="ECO:0000256" key="3">
    <source>
        <dbReference type="ARBA" id="ARBA00022475"/>
    </source>
</evidence>
<keyword evidence="5" id="KW-0777">Teichoic acid biosynthesis</keyword>
<evidence type="ECO:0000256" key="1">
    <source>
        <dbReference type="ARBA" id="ARBA00004202"/>
    </source>
</evidence>
<keyword evidence="6" id="KW-0472">Membrane</keyword>
<dbReference type="InterPro" id="IPR043148">
    <property type="entry name" value="TagF_C"/>
</dbReference>
<evidence type="ECO:0000256" key="4">
    <source>
        <dbReference type="ARBA" id="ARBA00022679"/>
    </source>
</evidence>
<comment type="caution">
    <text evidence="8">The sequence shown here is derived from an EMBL/GenBank/DDBJ whole genome shotgun (WGS) entry which is preliminary data.</text>
</comment>
<evidence type="ECO:0000259" key="7">
    <source>
        <dbReference type="Pfam" id="PF18674"/>
    </source>
</evidence>
<evidence type="ECO:0000256" key="2">
    <source>
        <dbReference type="ARBA" id="ARBA00010488"/>
    </source>
</evidence>
<dbReference type="AlphaFoldDB" id="A0A852VQ11"/>
<accession>A0A852VQ11</accession>
<dbReference type="GO" id="GO:0019350">
    <property type="term" value="P:teichoic acid biosynthetic process"/>
    <property type="evidence" value="ECO:0007669"/>
    <property type="project" value="UniProtKB-KW"/>
</dbReference>
<dbReference type="GO" id="GO:0047355">
    <property type="term" value="F:CDP-glycerol glycerophosphotransferase activity"/>
    <property type="evidence" value="ECO:0007669"/>
    <property type="project" value="UniProtKB-EC"/>
</dbReference>
<dbReference type="GO" id="GO:0005886">
    <property type="term" value="C:plasma membrane"/>
    <property type="evidence" value="ECO:0007669"/>
    <property type="project" value="UniProtKB-SubCell"/>
</dbReference>
<protein>
    <submittedName>
        <fullName evidence="8">CDP-glycerol glycerophosphotransferase</fullName>
        <ecNumber evidence="8">2.7.8.12</ecNumber>
    </submittedName>
</protein>
<gene>
    <name evidence="8" type="ORF">BJY20_001381</name>
</gene>
<dbReference type="InterPro" id="IPR051612">
    <property type="entry name" value="Teichoic_Acid_Biosynth"/>
</dbReference>
<dbReference type="InterPro" id="IPR041038">
    <property type="entry name" value="TarS_C1"/>
</dbReference>
<dbReference type="Pfam" id="PF04464">
    <property type="entry name" value="Glyphos_transf"/>
    <property type="match status" value="2"/>
</dbReference>
<dbReference type="InterPro" id="IPR043149">
    <property type="entry name" value="TagF_N"/>
</dbReference>
<evidence type="ECO:0000256" key="5">
    <source>
        <dbReference type="ARBA" id="ARBA00022944"/>
    </source>
</evidence>
<proteinExistence type="inferred from homology"/>
<dbReference type="EMBL" id="JACCAE010000001">
    <property type="protein sequence ID" value="NYF97989.1"/>
    <property type="molecule type" value="Genomic_DNA"/>
</dbReference>
<comment type="subcellular location">
    <subcellularLocation>
        <location evidence="1">Cell membrane</location>
        <topology evidence="1">Peripheral membrane protein</topology>
    </subcellularLocation>
</comment>
<comment type="similarity">
    <text evidence="2">Belongs to the CDP-glycerol glycerophosphotransferase family.</text>
</comment>
<dbReference type="InterPro" id="IPR007554">
    <property type="entry name" value="Glycerophosphate_synth"/>
</dbReference>
<keyword evidence="3" id="KW-1003">Cell membrane</keyword>